<evidence type="ECO:0000313" key="1">
    <source>
        <dbReference type="EMBL" id="SHI86649.1"/>
    </source>
</evidence>
<organism evidence="1 2">
    <name type="scientific">Vibrio aerogenes CECT 7868</name>
    <dbReference type="NCBI Taxonomy" id="1216006"/>
    <lineage>
        <taxon>Bacteria</taxon>
        <taxon>Pseudomonadati</taxon>
        <taxon>Pseudomonadota</taxon>
        <taxon>Gammaproteobacteria</taxon>
        <taxon>Vibrionales</taxon>
        <taxon>Vibrionaceae</taxon>
        <taxon>Vibrio</taxon>
    </lineage>
</organism>
<proteinExistence type="predicted"/>
<dbReference type="EMBL" id="FQXZ01000050">
    <property type="protein sequence ID" value="SHI86649.1"/>
    <property type="molecule type" value="Genomic_DNA"/>
</dbReference>
<sequence>MPKEMTYSGYELLDATFSLSDHIQKNCYYQFQVRPADEFKFLEIFNRSREHTHNEVSILFHALVQGFSQGSNHPLYTLNINYMIRFMISKNRFVERQLVRNHFPYFMGFAHHAARALIESVLKYNAIPGTLQASPENRD</sequence>
<reference evidence="1 2" key="1">
    <citation type="submission" date="2016-11" db="EMBL/GenBank/DDBJ databases">
        <authorList>
            <person name="Jaros S."/>
            <person name="Januszkiewicz K."/>
            <person name="Wedrychowicz H."/>
        </authorList>
    </citation>
    <scope>NUCLEOTIDE SEQUENCE [LARGE SCALE GENOMIC DNA]</scope>
    <source>
        <strain evidence="1 2">CECT 7868</strain>
    </source>
</reference>
<accession>A0A1M6EMP8</accession>
<protein>
    <submittedName>
        <fullName evidence="1">Uncharacterized protein</fullName>
    </submittedName>
</protein>
<name>A0A1M6EMP8_9VIBR</name>
<dbReference type="AlphaFoldDB" id="A0A1M6EMP8"/>
<keyword evidence="2" id="KW-1185">Reference proteome</keyword>
<dbReference type="Proteomes" id="UP000184608">
    <property type="component" value="Unassembled WGS sequence"/>
</dbReference>
<evidence type="ECO:0000313" key="2">
    <source>
        <dbReference type="Proteomes" id="UP000184608"/>
    </source>
</evidence>
<gene>
    <name evidence="1" type="ORF">VA7868_04484</name>
</gene>